<dbReference type="AlphaFoldDB" id="A0A443RR94"/>
<dbReference type="OrthoDB" id="6424307at2759"/>
<dbReference type="PANTHER" id="PTHR46118">
    <property type="entry name" value="PROTEIN ABHD11"/>
    <property type="match status" value="1"/>
</dbReference>
<proteinExistence type="inferred from homology"/>
<dbReference type="STRING" id="1965070.A0A443RR94"/>
<dbReference type="InterPro" id="IPR029058">
    <property type="entry name" value="AB_hydrolase_fold"/>
</dbReference>
<keyword evidence="4" id="KW-1185">Reference proteome</keyword>
<evidence type="ECO:0000313" key="4">
    <source>
        <dbReference type="Proteomes" id="UP000285301"/>
    </source>
</evidence>
<protein>
    <submittedName>
        <fullName evidence="3">Uncharacterized protein</fullName>
    </submittedName>
</protein>
<dbReference type="PANTHER" id="PTHR46118:SF4">
    <property type="entry name" value="PROTEIN ABHD11"/>
    <property type="match status" value="1"/>
</dbReference>
<evidence type="ECO:0000313" key="3">
    <source>
        <dbReference type="EMBL" id="RWS17804.1"/>
    </source>
</evidence>
<gene>
    <name evidence="3" type="ORF">B4U79_01672</name>
</gene>
<reference evidence="3 4" key="1">
    <citation type="journal article" date="2018" name="Gigascience">
        <title>Genomes of trombidid mites reveal novel predicted allergens and laterally-transferred genes associated with secondary metabolism.</title>
        <authorList>
            <person name="Dong X."/>
            <person name="Chaisiri K."/>
            <person name="Xia D."/>
            <person name="Armstrong S.D."/>
            <person name="Fang Y."/>
            <person name="Donnelly M.J."/>
            <person name="Kadowaki T."/>
            <person name="McGarry J.W."/>
            <person name="Darby A.C."/>
            <person name="Makepeace B.L."/>
        </authorList>
    </citation>
    <scope>NUCLEOTIDE SEQUENCE [LARGE SCALE GENOMIC DNA]</scope>
    <source>
        <strain evidence="3">UoL-WK</strain>
    </source>
</reference>
<comment type="similarity">
    <text evidence="1">Belongs to the AB hydrolase superfamily.</text>
</comment>
<sequence length="165" mass="19148">MVIVDIGLRKLNVEHETSLSSVMIAKMEESVQELPSDISLSEARRRVDKYLREVIPDTFIRGFFLLNLSKGTKGNFQWRYNLKAISDSLKKDLLNDIKFTQPFYGKVLLVHGGKSHYVIQDDYPTIQKWFPNIKIKCIAEGNHYLHILNQNEFLEIVTSFINSDE</sequence>
<dbReference type="SUPFAM" id="SSF53474">
    <property type="entry name" value="alpha/beta-Hydrolases"/>
    <property type="match status" value="1"/>
</dbReference>
<dbReference type="GO" id="GO:0016787">
    <property type="term" value="F:hydrolase activity"/>
    <property type="evidence" value="ECO:0007669"/>
    <property type="project" value="UniProtKB-KW"/>
</dbReference>
<name>A0A443RR94_9ACAR</name>
<keyword evidence="2" id="KW-0378">Hydrolase</keyword>
<comment type="caution">
    <text evidence="3">The sequence shown here is derived from an EMBL/GenBank/DDBJ whole genome shotgun (WGS) entry which is preliminary data.</text>
</comment>
<accession>A0A443RR94</accession>
<dbReference type="Gene3D" id="3.40.50.1820">
    <property type="entry name" value="alpha/beta hydrolase"/>
    <property type="match status" value="1"/>
</dbReference>
<evidence type="ECO:0000256" key="2">
    <source>
        <dbReference type="ARBA" id="ARBA00022801"/>
    </source>
</evidence>
<organism evidence="3 4">
    <name type="scientific">Dinothrombium tinctorium</name>
    <dbReference type="NCBI Taxonomy" id="1965070"/>
    <lineage>
        <taxon>Eukaryota</taxon>
        <taxon>Metazoa</taxon>
        <taxon>Ecdysozoa</taxon>
        <taxon>Arthropoda</taxon>
        <taxon>Chelicerata</taxon>
        <taxon>Arachnida</taxon>
        <taxon>Acari</taxon>
        <taxon>Acariformes</taxon>
        <taxon>Trombidiformes</taxon>
        <taxon>Prostigmata</taxon>
        <taxon>Anystina</taxon>
        <taxon>Parasitengona</taxon>
        <taxon>Trombidioidea</taxon>
        <taxon>Trombidiidae</taxon>
        <taxon>Dinothrombium</taxon>
    </lineage>
</organism>
<evidence type="ECO:0000256" key="1">
    <source>
        <dbReference type="ARBA" id="ARBA00008645"/>
    </source>
</evidence>
<dbReference type="EMBL" id="NCKU01000034">
    <property type="protein sequence ID" value="RWS17804.1"/>
    <property type="molecule type" value="Genomic_DNA"/>
</dbReference>
<dbReference type="Proteomes" id="UP000285301">
    <property type="component" value="Unassembled WGS sequence"/>
</dbReference>